<comment type="caution">
    <text evidence="8">The sequence shown here is derived from an EMBL/GenBank/DDBJ whole genome shotgun (WGS) entry which is preliminary data.</text>
</comment>
<dbReference type="PATRIC" id="fig|264451.4.peg.704"/>
<dbReference type="PANTHER" id="PTHR35334">
    <property type="entry name" value="SERINE TRANSPORTER"/>
    <property type="match status" value="1"/>
</dbReference>
<evidence type="ECO:0000256" key="1">
    <source>
        <dbReference type="ARBA" id="ARBA00004429"/>
    </source>
</evidence>
<keyword evidence="6" id="KW-1133">Transmembrane helix</keyword>
<proteinExistence type="predicted"/>
<dbReference type="Pfam" id="PF03222">
    <property type="entry name" value="Trp_Tyr_perm"/>
    <property type="match status" value="1"/>
</dbReference>
<evidence type="ECO:0000256" key="4">
    <source>
        <dbReference type="ARBA" id="ARBA00022519"/>
    </source>
</evidence>
<evidence type="ECO:0000256" key="5">
    <source>
        <dbReference type="ARBA" id="ARBA00022692"/>
    </source>
</evidence>
<keyword evidence="5" id="KW-0812">Transmembrane</keyword>
<evidence type="ECO:0000256" key="2">
    <source>
        <dbReference type="ARBA" id="ARBA00022448"/>
    </source>
</evidence>
<gene>
    <name evidence="8" type="ORF">ALO50_00497</name>
</gene>
<keyword evidence="3" id="KW-1003">Cell membrane</keyword>
<dbReference type="InterPro" id="IPR018227">
    <property type="entry name" value="Amino_acid_transport_2"/>
</dbReference>
<dbReference type="GO" id="GO:0003333">
    <property type="term" value="P:amino acid transmembrane transport"/>
    <property type="evidence" value="ECO:0007669"/>
    <property type="project" value="InterPro"/>
</dbReference>
<evidence type="ECO:0000256" key="3">
    <source>
        <dbReference type="ARBA" id="ARBA00022475"/>
    </source>
</evidence>
<sequence>MNDQANGVVERLDVAPESIASWNRNDTTWMLGLFGTAIGAGTLFLPINAGIGGFWPLMVLALLAFPMTFYAHRGLTRFVLSGREGADITEVVEQHFGKSAGAMITLLYFFAIFPILLIYSVALTNTVGSFLEHQLHIAPPPRAALAFVLIMGLLAVVRCGERIIVKAMSLMVYPFIVALLFLAVFLIPHWTGGILSTATTFPEPSAFLPTLWLAIPVMVFSFNHTPIISAFAVDQKRQYGENAEVRSSQILARAHGLMVVMVLFFVFSCVLTLSPAQLAEAKAQNISILSYLANHFNNPTIAFVAPLIAFVAISKSFLGHYIGASEGLKGLVLKTGRRPAPKALDRLTAVFMLVVCWMVATLNPSILGMIETLGGPVISALLFLMPMYAVYKVPAMQICRCMVELLCGGRRCGGDLCTDFFADTLNPADMILESAPIYRRSLWPGSAIRVNPQVRDTTAWTNA</sequence>
<comment type="subcellular location">
    <subcellularLocation>
        <location evidence="1">Cell inner membrane</location>
        <topology evidence="1">Multi-pass membrane protein</topology>
    </subcellularLocation>
</comment>
<evidence type="ECO:0000313" key="9">
    <source>
        <dbReference type="Proteomes" id="UP000050356"/>
    </source>
</evidence>
<protein>
    <submittedName>
        <fullName evidence="8">Threonine/serine transporter</fullName>
    </submittedName>
</protein>
<keyword evidence="2" id="KW-0813">Transport</keyword>
<keyword evidence="4" id="KW-0997">Cell inner membrane</keyword>
<evidence type="ECO:0000256" key="7">
    <source>
        <dbReference type="ARBA" id="ARBA00023136"/>
    </source>
</evidence>
<dbReference type="EMBL" id="LJQA01000552">
    <property type="protein sequence ID" value="KPW91186.1"/>
    <property type="molecule type" value="Genomic_DNA"/>
</dbReference>
<name>A0A0P9Q0X5_PSESX</name>
<organism evidence="8 9">
    <name type="scientific">Pseudomonas syringae pv. cerasicola</name>
    <dbReference type="NCBI Taxonomy" id="264451"/>
    <lineage>
        <taxon>Bacteria</taxon>
        <taxon>Pseudomonadati</taxon>
        <taxon>Pseudomonadota</taxon>
        <taxon>Gammaproteobacteria</taxon>
        <taxon>Pseudomonadales</taxon>
        <taxon>Pseudomonadaceae</taxon>
        <taxon>Pseudomonas</taxon>
        <taxon>Pseudomonas syringae</taxon>
    </lineage>
</organism>
<evidence type="ECO:0000256" key="6">
    <source>
        <dbReference type="ARBA" id="ARBA00022989"/>
    </source>
</evidence>
<dbReference type="AlphaFoldDB" id="A0A0P9Q0X5"/>
<reference evidence="8 9" key="1">
    <citation type="submission" date="2015-09" db="EMBL/GenBank/DDBJ databases">
        <title>Genome announcement of multiple Pseudomonas syringae strains.</title>
        <authorList>
            <person name="Thakur S."/>
            <person name="Wang P.W."/>
            <person name="Gong Y."/>
            <person name="Weir B.S."/>
            <person name="Guttman D.S."/>
        </authorList>
    </citation>
    <scope>NUCLEOTIDE SEQUENCE [LARGE SCALE GENOMIC DNA]</scope>
    <source>
        <strain evidence="8 9">ICMP17524</strain>
    </source>
</reference>
<dbReference type="GO" id="GO:0005886">
    <property type="term" value="C:plasma membrane"/>
    <property type="evidence" value="ECO:0007669"/>
    <property type="project" value="UniProtKB-SubCell"/>
</dbReference>
<evidence type="ECO:0000313" key="8">
    <source>
        <dbReference type="EMBL" id="KPW91186.1"/>
    </source>
</evidence>
<dbReference type="Proteomes" id="UP000050356">
    <property type="component" value="Unassembled WGS sequence"/>
</dbReference>
<accession>A0A0P9Q0X5</accession>
<dbReference type="PANTHER" id="PTHR35334:SF2">
    <property type="entry name" value="SERINE TRANSPORTER SDAC"/>
    <property type="match status" value="1"/>
</dbReference>
<keyword evidence="7" id="KW-0472">Membrane</keyword>